<feature type="transmembrane region" description="Helical" evidence="5">
    <location>
        <begin position="42"/>
        <end position="63"/>
    </location>
</feature>
<evidence type="ECO:0000256" key="5">
    <source>
        <dbReference type="SAM" id="Phobius"/>
    </source>
</evidence>
<feature type="transmembrane region" description="Helical" evidence="5">
    <location>
        <begin position="360"/>
        <end position="380"/>
    </location>
</feature>
<feature type="transmembrane region" description="Helical" evidence="5">
    <location>
        <begin position="241"/>
        <end position="261"/>
    </location>
</feature>
<dbReference type="InterPro" id="IPR036259">
    <property type="entry name" value="MFS_trans_sf"/>
</dbReference>
<evidence type="ECO:0000313" key="7">
    <source>
        <dbReference type="EMBL" id="QIN81960.1"/>
    </source>
</evidence>
<dbReference type="KEGG" id="rub:GBA63_04350"/>
<accession>A0A6G8Q678</accession>
<keyword evidence="8" id="KW-1185">Reference proteome</keyword>
<comment type="subcellular location">
    <subcellularLocation>
        <location evidence="1">Cell membrane</location>
        <topology evidence="1">Multi-pass membrane protein</topology>
    </subcellularLocation>
</comment>
<evidence type="ECO:0000256" key="1">
    <source>
        <dbReference type="ARBA" id="ARBA00004651"/>
    </source>
</evidence>
<dbReference type="PANTHER" id="PTHR23531:SF1">
    <property type="entry name" value="QUINOLENE RESISTANCE PROTEIN NORA"/>
    <property type="match status" value="1"/>
</dbReference>
<dbReference type="GO" id="GO:0022857">
    <property type="term" value="F:transmembrane transporter activity"/>
    <property type="evidence" value="ECO:0007669"/>
    <property type="project" value="InterPro"/>
</dbReference>
<feature type="transmembrane region" description="Helical" evidence="5">
    <location>
        <begin position="386"/>
        <end position="405"/>
    </location>
</feature>
<dbReference type="Gene3D" id="1.20.1250.20">
    <property type="entry name" value="MFS general substrate transporter like domains"/>
    <property type="match status" value="2"/>
</dbReference>
<evidence type="ECO:0000256" key="3">
    <source>
        <dbReference type="ARBA" id="ARBA00022989"/>
    </source>
</evidence>
<dbReference type="GO" id="GO:0005886">
    <property type="term" value="C:plasma membrane"/>
    <property type="evidence" value="ECO:0007669"/>
    <property type="project" value="UniProtKB-SubCell"/>
</dbReference>
<gene>
    <name evidence="7" type="ORF">GBA63_04350</name>
</gene>
<feature type="transmembrane region" description="Helical" evidence="5">
    <location>
        <begin position="131"/>
        <end position="154"/>
    </location>
</feature>
<feature type="transmembrane region" description="Helical" evidence="5">
    <location>
        <begin position="267"/>
        <end position="288"/>
    </location>
</feature>
<feature type="transmembrane region" description="Helical" evidence="5">
    <location>
        <begin position="191"/>
        <end position="214"/>
    </location>
</feature>
<feature type="transmembrane region" description="Helical" evidence="5">
    <location>
        <begin position="166"/>
        <end position="185"/>
    </location>
</feature>
<dbReference type="SUPFAM" id="SSF103473">
    <property type="entry name" value="MFS general substrate transporter"/>
    <property type="match status" value="1"/>
</dbReference>
<dbReference type="Proteomes" id="UP000501452">
    <property type="component" value="Chromosome"/>
</dbReference>
<evidence type="ECO:0000256" key="4">
    <source>
        <dbReference type="ARBA" id="ARBA00023136"/>
    </source>
</evidence>
<evidence type="ECO:0000313" key="8">
    <source>
        <dbReference type="Proteomes" id="UP000501452"/>
    </source>
</evidence>
<dbReference type="AlphaFoldDB" id="A0A6G8Q678"/>
<dbReference type="InterPro" id="IPR011701">
    <property type="entry name" value="MFS"/>
</dbReference>
<organism evidence="7 8">
    <name type="scientific">Rubrobacter tropicus</name>
    <dbReference type="NCBI Taxonomy" id="2653851"/>
    <lineage>
        <taxon>Bacteria</taxon>
        <taxon>Bacillati</taxon>
        <taxon>Actinomycetota</taxon>
        <taxon>Rubrobacteria</taxon>
        <taxon>Rubrobacterales</taxon>
        <taxon>Rubrobacteraceae</taxon>
        <taxon>Rubrobacter</taxon>
    </lineage>
</organism>
<keyword evidence="2 5" id="KW-0812">Transmembrane</keyword>
<keyword evidence="3 5" id="KW-1133">Transmembrane helix</keyword>
<evidence type="ECO:0000256" key="2">
    <source>
        <dbReference type="ARBA" id="ARBA00022692"/>
    </source>
</evidence>
<dbReference type="EMBL" id="CP045119">
    <property type="protein sequence ID" value="QIN81960.1"/>
    <property type="molecule type" value="Genomic_DNA"/>
</dbReference>
<feature type="transmembrane region" description="Helical" evidence="5">
    <location>
        <begin position="105"/>
        <end position="125"/>
    </location>
</feature>
<evidence type="ECO:0000259" key="6">
    <source>
        <dbReference type="PROSITE" id="PS50850"/>
    </source>
</evidence>
<dbReference type="PROSITE" id="PS50850">
    <property type="entry name" value="MFS"/>
    <property type="match status" value="1"/>
</dbReference>
<dbReference type="InterPro" id="IPR052714">
    <property type="entry name" value="MFS_Exporter"/>
</dbReference>
<feature type="transmembrane region" description="Helical" evidence="5">
    <location>
        <begin position="75"/>
        <end position="93"/>
    </location>
</feature>
<keyword evidence="4 5" id="KW-0472">Membrane</keyword>
<feature type="domain" description="Major facilitator superfamily (MFS) profile" evidence="6">
    <location>
        <begin position="41"/>
        <end position="409"/>
    </location>
</feature>
<proteinExistence type="predicted"/>
<name>A0A6G8Q678_9ACTN</name>
<feature type="transmembrane region" description="Helical" evidence="5">
    <location>
        <begin position="300"/>
        <end position="317"/>
    </location>
</feature>
<dbReference type="Pfam" id="PF07690">
    <property type="entry name" value="MFS_1"/>
    <property type="match status" value="1"/>
</dbReference>
<reference evidence="7 8" key="1">
    <citation type="submission" date="2019-10" db="EMBL/GenBank/DDBJ databases">
        <title>Rubrobacter sp nov SCSIO 52090 isolated from a deep-sea sediment in the South China Sea.</title>
        <authorList>
            <person name="Chen R.W."/>
        </authorList>
    </citation>
    <scope>NUCLEOTIDE SEQUENCE [LARGE SCALE GENOMIC DNA]</scope>
    <source>
        <strain evidence="7 8">SCSIO 52909</strain>
    </source>
</reference>
<protein>
    <submittedName>
        <fullName evidence="7">MFS transporter</fullName>
    </submittedName>
</protein>
<dbReference type="PANTHER" id="PTHR23531">
    <property type="entry name" value="QUINOLENE RESISTANCE PROTEIN NORA"/>
    <property type="match status" value="1"/>
</dbReference>
<dbReference type="InterPro" id="IPR020846">
    <property type="entry name" value="MFS_dom"/>
</dbReference>
<sequence>MPLAVSRDEGGHVPADGAGVGRGRGAGIGTAASAGPLLTRSLTLVLIAAFVAFLNVNLLLPVLPVFAAKLGGGDFLAGLSTTVFMLATVLAQLRTPRLLARIGYGPALVAGLLLLGAPGVVYLWISSPSAALLVTLPRGVGFGIVTVAFAALVAEVVPAGRRGEGIGLYGLASTLPAVFGLPLGVWTAENVSFGAVFLVGALAAPVGAGCVLAARVRTARPPGDAAGFLAGLARGELLRPFLAFLSTTLATGVLVTFLPLVAPGSGVGSAAAALLAWGVTQSVARLWAGRFSDRFGAQRLLVPSLALNGVGMVFIGFSGNATLLLLGATINGFGFGVFQNAVMSVLVGRVEREEYGMVSTLWNVGFDAGAGLGPLLLGALVSGAGFAPTAAASAVLIFASVGLIIPSGKHKPGRPPRG</sequence>
<feature type="transmembrane region" description="Helical" evidence="5">
    <location>
        <begin position="323"/>
        <end position="348"/>
    </location>
</feature>